<evidence type="ECO:0000259" key="3">
    <source>
        <dbReference type="Pfam" id="PF00195"/>
    </source>
</evidence>
<dbReference type="AlphaFoldDB" id="W0BAM8"/>
<dbReference type="KEGG" id="lok:Loa_02054"/>
<dbReference type="InterPro" id="IPR012328">
    <property type="entry name" value="Chalcone/stilbene_synt_C"/>
</dbReference>
<name>W0BAM8_9GAMM</name>
<dbReference type="InterPro" id="IPR001099">
    <property type="entry name" value="Chalcone/stilbene_synt_N"/>
</dbReference>
<dbReference type="Proteomes" id="UP000018838">
    <property type="component" value="Chromosome"/>
</dbReference>
<sequence length="243" mass="26786">MYAPGIDIEIIQHLGLNSSTKRTAINFMGCYGAFNGLKVADAFCKADPNAKVLMVSVELCSIHFQNDFSLESVISNAIFADGAAAVLIQGRTTQQKHFKLESFHADLVPDTEQDMAWSIGNYGFDMILSAYVPKVIKYGISAFTEKLLSQLNWSLNNIDYFAIHPGGLKILQSCEESLNITAEDNKYSYEVLRNFGNMSSATVLFVLKGIWDALDQGAYGKNILSCAFGPGLTLESMLIKVYF</sequence>
<dbReference type="Pfam" id="PF02797">
    <property type="entry name" value="Chal_sti_synt_C"/>
    <property type="match status" value="1"/>
</dbReference>
<keyword evidence="6" id="KW-1185">Reference proteome</keyword>
<keyword evidence="2" id="KW-0808">Transferase</keyword>
<dbReference type="GO" id="GO:0030639">
    <property type="term" value="P:polyketide biosynthetic process"/>
    <property type="evidence" value="ECO:0007669"/>
    <property type="project" value="TreeGrafter"/>
</dbReference>
<evidence type="ECO:0000256" key="1">
    <source>
        <dbReference type="ARBA" id="ARBA00005531"/>
    </source>
</evidence>
<evidence type="ECO:0000313" key="6">
    <source>
        <dbReference type="Proteomes" id="UP000018838"/>
    </source>
</evidence>
<feature type="domain" description="Chalcone/stilbene synthase N-terminal" evidence="3">
    <location>
        <begin position="4"/>
        <end position="88"/>
    </location>
</feature>
<dbReference type="EMBL" id="CP004006">
    <property type="protein sequence ID" value="AHE67598.1"/>
    <property type="molecule type" value="Genomic_DNA"/>
</dbReference>
<protein>
    <submittedName>
        <fullName evidence="5">Putative naringenin-chalcone synthase</fullName>
    </submittedName>
</protein>
<dbReference type="SUPFAM" id="SSF53901">
    <property type="entry name" value="Thiolase-like"/>
    <property type="match status" value="1"/>
</dbReference>
<dbReference type="eggNOG" id="COG3424">
    <property type="taxonomic scope" value="Bacteria"/>
</dbReference>
<dbReference type="RefSeq" id="WP_238551209.1">
    <property type="nucleotide sequence ID" value="NZ_CP004006.1"/>
</dbReference>
<comment type="similarity">
    <text evidence="1">Belongs to the thiolase-like superfamily. Chalcone/stilbene synthases family.</text>
</comment>
<feature type="domain" description="Chalcone/stilbene synthase C-terminal" evidence="4">
    <location>
        <begin position="103"/>
        <end position="240"/>
    </location>
</feature>
<dbReference type="Gene3D" id="3.40.47.10">
    <property type="match status" value="2"/>
</dbReference>
<dbReference type="GO" id="GO:0016747">
    <property type="term" value="F:acyltransferase activity, transferring groups other than amino-acyl groups"/>
    <property type="evidence" value="ECO:0007669"/>
    <property type="project" value="InterPro"/>
</dbReference>
<proteinExistence type="inferred from homology"/>
<organism evidence="5 6">
    <name type="scientific">Legionella oakridgensis ATCC 33761 = DSM 21215</name>
    <dbReference type="NCBI Taxonomy" id="1268635"/>
    <lineage>
        <taxon>Bacteria</taxon>
        <taxon>Pseudomonadati</taxon>
        <taxon>Pseudomonadota</taxon>
        <taxon>Gammaproteobacteria</taxon>
        <taxon>Legionellales</taxon>
        <taxon>Legionellaceae</taxon>
        <taxon>Legionella</taxon>
    </lineage>
</organism>
<evidence type="ECO:0000259" key="4">
    <source>
        <dbReference type="Pfam" id="PF02797"/>
    </source>
</evidence>
<reference evidence="5 6" key="1">
    <citation type="journal article" date="2013" name="Int. J. Med. Microbiol.">
        <title>Legionella oakridgensis ATCC 33761 genome sequence and phenotypic characterization reveals its replication capacity in amoebae.</title>
        <authorList>
            <person name="Brzuszkiewicz E."/>
            <person name="Schulz T."/>
            <person name="Rydzewski K."/>
            <person name="Daniel R."/>
            <person name="Gillmaier N."/>
            <person name="Dittmann C."/>
            <person name="Holland G."/>
            <person name="Schunder E."/>
            <person name="Lautner M."/>
            <person name="Eisenreich W."/>
            <person name="Luck C."/>
            <person name="Heuner K."/>
        </authorList>
    </citation>
    <scope>NUCLEOTIDE SEQUENCE [LARGE SCALE GENOMIC DNA]</scope>
    <source>
        <strain>OR-10</strain>
        <strain evidence="6">ATCC 33761</strain>
    </source>
</reference>
<dbReference type="InterPro" id="IPR011141">
    <property type="entry name" value="Polyketide_synthase_type-III"/>
</dbReference>
<dbReference type="CDD" id="cd00831">
    <property type="entry name" value="CHS_like"/>
    <property type="match status" value="1"/>
</dbReference>
<evidence type="ECO:0000256" key="2">
    <source>
        <dbReference type="ARBA" id="ARBA00022679"/>
    </source>
</evidence>
<dbReference type="STRING" id="1268635.Loa_02054"/>
<dbReference type="PANTHER" id="PTHR11877:SF46">
    <property type="entry name" value="TYPE III POLYKETIDE SYNTHASE A"/>
    <property type="match status" value="1"/>
</dbReference>
<gene>
    <name evidence="5" type="ORF">Loa_02054</name>
</gene>
<dbReference type="PATRIC" id="fig|1268635.3.peg.2094"/>
<dbReference type="PANTHER" id="PTHR11877">
    <property type="entry name" value="HYDROXYMETHYLGLUTARYL-COA SYNTHASE"/>
    <property type="match status" value="1"/>
</dbReference>
<dbReference type="InterPro" id="IPR016039">
    <property type="entry name" value="Thiolase-like"/>
</dbReference>
<dbReference type="Pfam" id="PF00195">
    <property type="entry name" value="Chal_sti_synt_N"/>
    <property type="match status" value="1"/>
</dbReference>
<accession>W0BAM8</accession>
<dbReference type="HOGENOM" id="CLU_034992_0_1_6"/>
<evidence type="ECO:0000313" key="5">
    <source>
        <dbReference type="EMBL" id="AHE67598.1"/>
    </source>
</evidence>